<sequence>MRATGLTDIGLVRKSNEDRLLIDEKIGLFIVCDGMGGHKGGDVASTLAIQVFKDSLAAFDRQEPVKWLTRCVIRANEVINSSSKENPELFEMGTTITAAILTELELLIAHVGDSRLYLINKTGIRKLTRDHTLAEQMLEDGLLKPEEMSNNAYNHVLTRALGIEEEIVTDHLAETVIPGDIILLCTDGLSDMLDEEEILSTINAFGPDIEGAAHKLVASALDNGGYDNITLILILV</sequence>
<dbReference type="InterPro" id="IPR036457">
    <property type="entry name" value="PPM-type-like_dom_sf"/>
</dbReference>
<feature type="domain" description="PPM-type phosphatase" evidence="1">
    <location>
        <begin position="3"/>
        <end position="236"/>
    </location>
</feature>
<gene>
    <name evidence="2" type="ORF">ASZ90_018815</name>
</gene>
<dbReference type="PANTHER" id="PTHR13832">
    <property type="entry name" value="PROTEIN PHOSPHATASE 2C"/>
    <property type="match status" value="1"/>
</dbReference>
<protein>
    <submittedName>
        <fullName evidence="2">Protein serine/threonine phosphatase prpc, regulation of stationary phase</fullName>
    </submittedName>
</protein>
<name>A0A0W8E5Y9_9ZZZZ</name>
<accession>A0A0W8E5Y9</accession>
<dbReference type="SMART" id="SM00332">
    <property type="entry name" value="PP2Cc"/>
    <property type="match status" value="1"/>
</dbReference>
<dbReference type="EMBL" id="LNQE01001868">
    <property type="protein sequence ID" value="KUG03779.1"/>
    <property type="molecule type" value="Genomic_DNA"/>
</dbReference>
<evidence type="ECO:0000313" key="2">
    <source>
        <dbReference type="EMBL" id="KUG03779.1"/>
    </source>
</evidence>
<dbReference type="GO" id="GO:0004722">
    <property type="term" value="F:protein serine/threonine phosphatase activity"/>
    <property type="evidence" value="ECO:0007669"/>
    <property type="project" value="InterPro"/>
</dbReference>
<dbReference type="NCBIfam" id="NF033484">
    <property type="entry name" value="Stp1_PP2C_phos"/>
    <property type="match status" value="1"/>
</dbReference>
<dbReference type="Gene3D" id="3.60.40.10">
    <property type="entry name" value="PPM-type phosphatase domain"/>
    <property type="match status" value="1"/>
</dbReference>
<dbReference type="CDD" id="cd00143">
    <property type="entry name" value="PP2Cc"/>
    <property type="match status" value="1"/>
</dbReference>
<dbReference type="SUPFAM" id="SSF81606">
    <property type="entry name" value="PP2C-like"/>
    <property type="match status" value="1"/>
</dbReference>
<dbReference type="InterPro" id="IPR015655">
    <property type="entry name" value="PP2C"/>
</dbReference>
<comment type="caution">
    <text evidence="2">The sequence shown here is derived from an EMBL/GenBank/DDBJ whole genome shotgun (WGS) entry which is preliminary data.</text>
</comment>
<organism evidence="2">
    <name type="scientific">hydrocarbon metagenome</name>
    <dbReference type="NCBI Taxonomy" id="938273"/>
    <lineage>
        <taxon>unclassified sequences</taxon>
        <taxon>metagenomes</taxon>
        <taxon>ecological metagenomes</taxon>
    </lineage>
</organism>
<dbReference type="AlphaFoldDB" id="A0A0W8E5Y9"/>
<dbReference type="PANTHER" id="PTHR13832:SF827">
    <property type="entry name" value="PROTEIN PHOSPHATASE 1L"/>
    <property type="match status" value="1"/>
</dbReference>
<proteinExistence type="predicted"/>
<dbReference type="PROSITE" id="PS51746">
    <property type="entry name" value="PPM_2"/>
    <property type="match status" value="1"/>
</dbReference>
<dbReference type="InterPro" id="IPR001932">
    <property type="entry name" value="PPM-type_phosphatase-like_dom"/>
</dbReference>
<reference evidence="2" key="1">
    <citation type="journal article" date="2015" name="Proc. Natl. Acad. Sci. U.S.A.">
        <title>Networks of energetic and metabolic interactions define dynamics in microbial communities.</title>
        <authorList>
            <person name="Embree M."/>
            <person name="Liu J.K."/>
            <person name="Al-Bassam M.M."/>
            <person name="Zengler K."/>
        </authorList>
    </citation>
    <scope>NUCLEOTIDE SEQUENCE</scope>
</reference>
<evidence type="ECO:0000259" key="1">
    <source>
        <dbReference type="PROSITE" id="PS51746"/>
    </source>
</evidence>
<dbReference type="SMART" id="SM00331">
    <property type="entry name" value="PP2C_SIG"/>
    <property type="match status" value="1"/>
</dbReference>
<dbReference type="Pfam" id="PF13672">
    <property type="entry name" value="PP2C_2"/>
    <property type="match status" value="1"/>
</dbReference>